<evidence type="ECO:0000256" key="1">
    <source>
        <dbReference type="SAM" id="Phobius"/>
    </source>
</evidence>
<feature type="transmembrane region" description="Helical" evidence="1">
    <location>
        <begin position="149"/>
        <end position="167"/>
    </location>
</feature>
<evidence type="ECO:0000313" key="4">
    <source>
        <dbReference type="Proteomes" id="UP001212997"/>
    </source>
</evidence>
<dbReference type="Proteomes" id="UP001212997">
    <property type="component" value="Unassembled WGS sequence"/>
</dbReference>
<comment type="caution">
    <text evidence="3">The sequence shown here is derived from an EMBL/GenBank/DDBJ whole genome shotgun (WGS) entry which is preliminary data.</text>
</comment>
<dbReference type="Pfam" id="PF20151">
    <property type="entry name" value="DUF6533"/>
    <property type="match status" value="1"/>
</dbReference>
<keyword evidence="1" id="KW-0472">Membrane</keyword>
<accession>A0AAD5YI59</accession>
<protein>
    <recommendedName>
        <fullName evidence="2">DUF6533 domain-containing protein</fullName>
    </recommendedName>
</protein>
<evidence type="ECO:0000313" key="3">
    <source>
        <dbReference type="EMBL" id="KAJ3486336.1"/>
    </source>
</evidence>
<gene>
    <name evidence="3" type="ORF">NLI96_g4302</name>
</gene>
<evidence type="ECO:0000259" key="2">
    <source>
        <dbReference type="Pfam" id="PF20151"/>
    </source>
</evidence>
<feature type="transmembrane region" description="Helical" evidence="1">
    <location>
        <begin position="120"/>
        <end position="137"/>
    </location>
</feature>
<feature type="domain" description="DUF6533" evidence="2">
    <location>
        <begin position="35"/>
        <end position="92"/>
    </location>
</feature>
<proteinExistence type="predicted"/>
<dbReference type="EMBL" id="JANAWD010000124">
    <property type="protein sequence ID" value="KAJ3486336.1"/>
    <property type="molecule type" value="Genomic_DNA"/>
</dbReference>
<keyword evidence="1" id="KW-0812">Transmembrane</keyword>
<reference evidence="3" key="1">
    <citation type="submission" date="2022-07" db="EMBL/GenBank/DDBJ databases">
        <title>Genome Sequence of Physisporinus lineatus.</title>
        <authorList>
            <person name="Buettner E."/>
        </authorList>
    </citation>
    <scope>NUCLEOTIDE SEQUENCE</scope>
    <source>
        <strain evidence="3">VT162</strain>
    </source>
</reference>
<dbReference type="AlphaFoldDB" id="A0AAD5YI59"/>
<keyword evidence="4" id="KW-1185">Reference proteome</keyword>
<feature type="transmembrane region" description="Helical" evidence="1">
    <location>
        <begin position="244"/>
        <end position="260"/>
    </location>
</feature>
<feature type="transmembrane region" description="Helical" evidence="1">
    <location>
        <begin position="82"/>
        <end position="100"/>
    </location>
</feature>
<organism evidence="3 4">
    <name type="scientific">Meripilus lineatus</name>
    <dbReference type="NCBI Taxonomy" id="2056292"/>
    <lineage>
        <taxon>Eukaryota</taxon>
        <taxon>Fungi</taxon>
        <taxon>Dikarya</taxon>
        <taxon>Basidiomycota</taxon>
        <taxon>Agaricomycotina</taxon>
        <taxon>Agaricomycetes</taxon>
        <taxon>Polyporales</taxon>
        <taxon>Meripilaceae</taxon>
        <taxon>Meripilus</taxon>
    </lineage>
</organism>
<keyword evidence="1" id="KW-1133">Transmembrane helix</keyword>
<dbReference type="InterPro" id="IPR045340">
    <property type="entry name" value="DUF6533"/>
</dbReference>
<sequence length="372" mass="41497">MISPVGGMEANNVQSALQPLFAAFDQTRLATQISGAALTIVAYDVCDKLFDEVEYIWRCAVPSLPRLNSLLGPRSRWSIAKVLYIFARYYGLAYLIYMVYGDVFNIERMATRLVLTSGNFVSLSIDCFLVHALNAGLEAARRLHGGGPNVFTTLVNLIFIMRLYALYHRNTRVLIFLLTLLFGEYASSPRFFILVTDMTPAEFTAEMYSTIFTVLNEVPMSAPLGLPWLGCIVSLKSNTRQKGLAAWILCLIVAFNPTHHRIFTTVFFALMMIIFVQTPIAAIAPPWIVALYSISGSRLVLNLRISAREAHSNMQSVALPSQFSSSSQGTGQQDLAFIRSTRNRGRRVFEEFDYAVTSVDTIELGDIHELSS</sequence>
<feature type="transmembrane region" description="Helical" evidence="1">
    <location>
        <begin position="173"/>
        <end position="193"/>
    </location>
</feature>
<feature type="transmembrane region" description="Helical" evidence="1">
    <location>
        <begin position="266"/>
        <end position="294"/>
    </location>
</feature>
<name>A0AAD5YI59_9APHY</name>